<accession>A0A3P7IL73</accession>
<dbReference type="OrthoDB" id="10262287at2759"/>
<dbReference type="Proteomes" id="UP000270094">
    <property type="component" value="Unassembled WGS sequence"/>
</dbReference>
<dbReference type="Gene3D" id="3.40.50.1910">
    <property type="match status" value="1"/>
</dbReference>
<dbReference type="InterPro" id="IPR001619">
    <property type="entry name" value="Sec1-like"/>
</dbReference>
<keyword evidence="3" id="KW-1185">Reference proteome</keyword>
<protein>
    <submittedName>
        <fullName evidence="2">Uncharacterized protein</fullName>
    </submittedName>
</protein>
<dbReference type="EMBL" id="UYYB01006145">
    <property type="protein sequence ID" value="VDM67659.1"/>
    <property type="molecule type" value="Genomic_DNA"/>
</dbReference>
<dbReference type="InterPro" id="IPR043155">
    <property type="entry name" value="VPS33_dom3b"/>
</dbReference>
<reference evidence="2 3" key="1">
    <citation type="submission" date="2018-11" db="EMBL/GenBank/DDBJ databases">
        <authorList>
            <consortium name="Pathogen Informatics"/>
        </authorList>
    </citation>
    <scope>NUCLEOTIDE SEQUENCE [LARGE SCALE GENOMIC DNA]</scope>
</reference>
<dbReference type="Gene3D" id="1.25.40.850">
    <property type="match status" value="1"/>
</dbReference>
<dbReference type="InterPro" id="IPR027482">
    <property type="entry name" value="Sec1-like_dom2"/>
</dbReference>
<feature type="non-terminal residue" evidence="2">
    <location>
        <position position="229"/>
    </location>
</feature>
<comment type="similarity">
    <text evidence="1">Belongs to the STXBP/unc-18/SEC1 family.</text>
</comment>
<sequence length="229" mass="25754">MNDLFQFDRDRMSVAEYQVLVKKMPQILLRKKLCGVHMRLAEMAREQLYDVFADYIKVEKGELLELLDSASGDKIHPFIEDTIVTGEDVNAALRLIAIHALAANGLKPAILHQYRRMIMQSYGVEALNKLLKLQKMGMIRERGGSGKMIADYAPVMFPHMKKQYNLLTENVSESNTSDSAYAYSGYASLIVRILEEGDRVRWAGWHKTSDSAVGGITSSSVSYSADLDI</sequence>
<organism evidence="2 3">
    <name type="scientific">Strongylus vulgaris</name>
    <name type="common">Blood worm</name>
    <dbReference type="NCBI Taxonomy" id="40348"/>
    <lineage>
        <taxon>Eukaryota</taxon>
        <taxon>Metazoa</taxon>
        <taxon>Ecdysozoa</taxon>
        <taxon>Nematoda</taxon>
        <taxon>Chromadorea</taxon>
        <taxon>Rhabditida</taxon>
        <taxon>Rhabditina</taxon>
        <taxon>Rhabditomorpha</taxon>
        <taxon>Strongyloidea</taxon>
        <taxon>Strongylidae</taxon>
        <taxon>Strongylus</taxon>
    </lineage>
</organism>
<evidence type="ECO:0000256" key="1">
    <source>
        <dbReference type="ARBA" id="ARBA00009884"/>
    </source>
</evidence>
<dbReference type="InterPro" id="IPR036045">
    <property type="entry name" value="Sec1-like_sf"/>
</dbReference>
<dbReference type="Pfam" id="PF00995">
    <property type="entry name" value="Sec1"/>
    <property type="match status" value="1"/>
</dbReference>
<evidence type="ECO:0000313" key="3">
    <source>
        <dbReference type="Proteomes" id="UP000270094"/>
    </source>
</evidence>
<evidence type="ECO:0000313" key="2">
    <source>
        <dbReference type="EMBL" id="VDM67659.1"/>
    </source>
</evidence>
<dbReference type="GO" id="GO:0016192">
    <property type="term" value="P:vesicle-mediated transport"/>
    <property type="evidence" value="ECO:0007669"/>
    <property type="project" value="InterPro"/>
</dbReference>
<dbReference type="SUPFAM" id="SSF56815">
    <property type="entry name" value="Sec1/munc18-like (SM) proteins"/>
    <property type="match status" value="1"/>
</dbReference>
<gene>
    <name evidence="2" type="ORF">SVUK_LOCUS2657</name>
</gene>
<proteinExistence type="inferred from homology"/>
<name>A0A3P7IL73_STRVU</name>
<dbReference type="AlphaFoldDB" id="A0A3P7IL73"/>